<proteinExistence type="predicted"/>
<dbReference type="EMBL" id="RWIC01000023">
    <property type="protein sequence ID" value="TKC52756.1"/>
    <property type="molecule type" value="Genomic_DNA"/>
</dbReference>
<gene>
    <name evidence="2" type="ORF">EI555_004616</name>
</gene>
<evidence type="ECO:0000313" key="3">
    <source>
        <dbReference type="Proteomes" id="UP000308365"/>
    </source>
</evidence>
<dbReference type="Proteomes" id="UP000308365">
    <property type="component" value="Unassembled WGS sequence"/>
</dbReference>
<sequence>MESPSDSAVALPSAPQVCANPSPPPHE</sequence>
<dbReference type="AlphaFoldDB" id="A0A4U1FTX8"/>
<protein>
    <submittedName>
        <fullName evidence="2">Uncharacterized protein</fullName>
    </submittedName>
</protein>
<name>A0A4U1FTX8_MONMO</name>
<evidence type="ECO:0000256" key="1">
    <source>
        <dbReference type="SAM" id="MobiDB-lite"/>
    </source>
</evidence>
<evidence type="ECO:0000313" key="2">
    <source>
        <dbReference type="EMBL" id="TKC52756.1"/>
    </source>
</evidence>
<reference evidence="3" key="1">
    <citation type="journal article" date="2019" name="IScience">
        <title>Narwhal Genome Reveals Long-Term Low Genetic Diversity despite Current Large Abundance Size.</title>
        <authorList>
            <person name="Westbury M.V."/>
            <person name="Petersen B."/>
            <person name="Garde E."/>
            <person name="Heide-Jorgensen M.P."/>
            <person name="Lorenzen E.D."/>
        </authorList>
    </citation>
    <scope>NUCLEOTIDE SEQUENCE [LARGE SCALE GENOMIC DNA]</scope>
</reference>
<accession>A0A4U1FTX8</accession>
<organism evidence="2 3">
    <name type="scientific">Monodon monoceros</name>
    <name type="common">Narwhal</name>
    <name type="synonym">Ceratodon monodon</name>
    <dbReference type="NCBI Taxonomy" id="40151"/>
    <lineage>
        <taxon>Eukaryota</taxon>
        <taxon>Metazoa</taxon>
        <taxon>Chordata</taxon>
        <taxon>Craniata</taxon>
        <taxon>Vertebrata</taxon>
        <taxon>Euteleostomi</taxon>
        <taxon>Mammalia</taxon>
        <taxon>Eutheria</taxon>
        <taxon>Laurasiatheria</taxon>
        <taxon>Artiodactyla</taxon>
        <taxon>Whippomorpha</taxon>
        <taxon>Cetacea</taxon>
        <taxon>Odontoceti</taxon>
        <taxon>Monodontidae</taxon>
        <taxon>Monodon</taxon>
    </lineage>
</organism>
<comment type="caution">
    <text evidence="2">The sequence shown here is derived from an EMBL/GenBank/DDBJ whole genome shotgun (WGS) entry which is preliminary data.</text>
</comment>
<feature type="region of interest" description="Disordered" evidence="1">
    <location>
        <begin position="1"/>
        <end position="27"/>
    </location>
</feature>